<sequence>MPAVAKEFLLTNNFKNVSEMKEGIYVYSEAEEHFGVPWNLSIVRNEQHFGIYLYCSIKKTEKWRIEAERDLKLIAVTGKVRSGNLRNPFGNSEGEVLNWGFPGFITWDELIKDYVIDDSVTVEARVKILKMTGIEKKKLRNFDESTEEFSDVILIVEDQKFFVLRLFLASKSTFFKSLFMDKSEKLPEYTLSDAKSKDFQNFLELFYGESSLDESTIAGILHLADAYDAKLAVQKCEEFLMENSEKTVKEKLKLAHRYKLKNLKIKCLSKITTAAEIRSVLSHDASEMDPSVVGALLQKSLSLIP</sequence>
<name>A0AAE9EIE4_CAEBR</name>
<evidence type="ECO:0008006" key="5">
    <source>
        <dbReference type="Google" id="ProtNLM"/>
    </source>
</evidence>
<gene>
    <name evidence="3" type="ORF">L5515_015296</name>
</gene>
<dbReference type="InterPro" id="IPR008974">
    <property type="entry name" value="TRAF-like"/>
</dbReference>
<dbReference type="CDD" id="cd18186">
    <property type="entry name" value="BTB_POZ_ZBTB_KLHL-like"/>
    <property type="match status" value="1"/>
</dbReference>
<dbReference type="SMART" id="SM00061">
    <property type="entry name" value="MATH"/>
    <property type="match status" value="1"/>
</dbReference>
<dbReference type="SMART" id="SM00225">
    <property type="entry name" value="BTB"/>
    <property type="match status" value="1"/>
</dbReference>
<dbReference type="Gene3D" id="2.60.210.10">
    <property type="entry name" value="Apoptosis, Tumor Necrosis Factor Receptor Associated Protein 2, Chain A"/>
    <property type="match status" value="1"/>
</dbReference>
<proteinExistence type="predicted"/>
<dbReference type="Pfam" id="PF00651">
    <property type="entry name" value="BTB"/>
    <property type="match status" value="1"/>
</dbReference>
<accession>A0AAE9EIE4</accession>
<dbReference type="Proteomes" id="UP000829354">
    <property type="component" value="Chromosome II"/>
</dbReference>
<dbReference type="PANTHER" id="PTHR22743">
    <property type="entry name" value="MEPRIN/TRAF-LIKE MATH FAMILY-C.ELEGANS"/>
    <property type="match status" value="1"/>
</dbReference>
<dbReference type="SUPFAM" id="SSF54695">
    <property type="entry name" value="POZ domain"/>
    <property type="match status" value="1"/>
</dbReference>
<evidence type="ECO:0000313" key="3">
    <source>
        <dbReference type="EMBL" id="UMM19868.1"/>
    </source>
</evidence>
<dbReference type="PANTHER" id="PTHR22743:SF165">
    <property type="entry name" value="BTB AND MATH DOMAIN CONTAINING-RELATED"/>
    <property type="match status" value="1"/>
</dbReference>
<organism evidence="3 4">
    <name type="scientific">Caenorhabditis briggsae</name>
    <dbReference type="NCBI Taxonomy" id="6238"/>
    <lineage>
        <taxon>Eukaryota</taxon>
        <taxon>Metazoa</taxon>
        <taxon>Ecdysozoa</taxon>
        <taxon>Nematoda</taxon>
        <taxon>Chromadorea</taxon>
        <taxon>Rhabditida</taxon>
        <taxon>Rhabditina</taxon>
        <taxon>Rhabditomorpha</taxon>
        <taxon>Rhabditoidea</taxon>
        <taxon>Rhabditidae</taxon>
        <taxon>Peloderinae</taxon>
        <taxon>Caenorhabditis</taxon>
    </lineage>
</organism>
<evidence type="ECO:0000259" key="1">
    <source>
        <dbReference type="PROSITE" id="PS50097"/>
    </source>
</evidence>
<protein>
    <recommendedName>
        <fullName evidence="5">BTB domain-containing protein</fullName>
    </recommendedName>
</protein>
<evidence type="ECO:0000313" key="4">
    <source>
        <dbReference type="Proteomes" id="UP000829354"/>
    </source>
</evidence>
<dbReference type="InterPro" id="IPR052664">
    <property type="entry name" value="BTB-MATH_domain_protein"/>
</dbReference>
<evidence type="ECO:0000259" key="2">
    <source>
        <dbReference type="PROSITE" id="PS50144"/>
    </source>
</evidence>
<dbReference type="PROSITE" id="PS50144">
    <property type="entry name" value="MATH"/>
    <property type="match status" value="1"/>
</dbReference>
<reference evidence="3 4" key="1">
    <citation type="submission" date="2022-04" db="EMBL/GenBank/DDBJ databases">
        <title>Chromosome-level reference genomes for two strains of Caenorhabditis briggsae: an improved platform for comparative genomics.</title>
        <authorList>
            <person name="Stevens L."/>
            <person name="Andersen E."/>
        </authorList>
    </citation>
    <scope>NUCLEOTIDE SEQUENCE [LARGE SCALE GENOMIC DNA]</scope>
    <source>
        <strain evidence="3">VX34</strain>
        <tissue evidence="3">Whole-organism</tissue>
    </source>
</reference>
<dbReference type="EMBL" id="CP092621">
    <property type="protein sequence ID" value="UMM19868.1"/>
    <property type="molecule type" value="Genomic_DNA"/>
</dbReference>
<dbReference type="SUPFAM" id="SSF49599">
    <property type="entry name" value="TRAF domain-like"/>
    <property type="match status" value="1"/>
</dbReference>
<dbReference type="PROSITE" id="PS50097">
    <property type="entry name" value="BTB"/>
    <property type="match status" value="1"/>
</dbReference>
<feature type="domain" description="MATH" evidence="2">
    <location>
        <begin position="7"/>
        <end position="126"/>
    </location>
</feature>
<dbReference type="CDD" id="cd00121">
    <property type="entry name" value="MATH"/>
    <property type="match status" value="1"/>
</dbReference>
<keyword evidence="4" id="KW-1185">Reference proteome</keyword>
<dbReference type="AlphaFoldDB" id="A0AAE9EIE4"/>
<dbReference type="Gene3D" id="3.30.710.10">
    <property type="entry name" value="Potassium Channel Kv1.1, Chain A"/>
    <property type="match status" value="1"/>
</dbReference>
<dbReference type="InterPro" id="IPR011333">
    <property type="entry name" value="SKP1/BTB/POZ_sf"/>
</dbReference>
<dbReference type="Pfam" id="PF00917">
    <property type="entry name" value="MATH"/>
    <property type="match status" value="1"/>
</dbReference>
<feature type="domain" description="BTB" evidence="1">
    <location>
        <begin position="150"/>
        <end position="207"/>
    </location>
</feature>
<dbReference type="InterPro" id="IPR002083">
    <property type="entry name" value="MATH/TRAF_dom"/>
</dbReference>
<dbReference type="InterPro" id="IPR000210">
    <property type="entry name" value="BTB/POZ_dom"/>
</dbReference>